<accession>A0A933RZ45</accession>
<dbReference type="Pfam" id="PF02913">
    <property type="entry name" value="FAD-oxidase_C"/>
    <property type="match status" value="1"/>
</dbReference>
<dbReference type="InterPro" id="IPR016171">
    <property type="entry name" value="Vanillyl_alc_oxidase_C-sub2"/>
</dbReference>
<dbReference type="InterPro" id="IPR004113">
    <property type="entry name" value="FAD-bd_oxidored_4_C"/>
</dbReference>
<dbReference type="SUPFAM" id="SSF55103">
    <property type="entry name" value="FAD-linked oxidases, C-terminal domain"/>
    <property type="match status" value="1"/>
</dbReference>
<feature type="domain" description="FAD-binding PCMH-type" evidence="6">
    <location>
        <begin position="35"/>
        <end position="214"/>
    </location>
</feature>
<dbReference type="Proteomes" id="UP000782519">
    <property type="component" value="Unassembled WGS sequence"/>
</dbReference>
<dbReference type="InterPro" id="IPR016166">
    <property type="entry name" value="FAD-bd_PCMH"/>
</dbReference>
<dbReference type="PANTHER" id="PTHR43716">
    <property type="entry name" value="D-2-HYDROXYGLUTARATE DEHYDROGENASE, MITOCHONDRIAL"/>
    <property type="match status" value="1"/>
</dbReference>
<reference evidence="7" key="1">
    <citation type="submission" date="2020-07" db="EMBL/GenBank/DDBJ databases">
        <title>Huge and variable diversity of episymbiotic CPR bacteria and DPANN archaea in groundwater ecosystems.</title>
        <authorList>
            <person name="He C.Y."/>
            <person name="Keren R."/>
            <person name="Whittaker M."/>
            <person name="Farag I.F."/>
            <person name="Doudna J."/>
            <person name="Cate J.H.D."/>
            <person name="Banfield J.F."/>
        </authorList>
    </citation>
    <scope>NUCLEOTIDE SEQUENCE</scope>
    <source>
        <strain evidence="7">NC_groundwater_1818_Pr3_B-0.1um_66_35</strain>
    </source>
</reference>
<dbReference type="PANTHER" id="PTHR43716:SF1">
    <property type="entry name" value="D-2-HYDROXYGLUTARATE DEHYDROGENASE, MITOCHONDRIAL"/>
    <property type="match status" value="1"/>
</dbReference>
<dbReference type="InterPro" id="IPR016164">
    <property type="entry name" value="FAD-linked_Oxase-like_C"/>
</dbReference>
<dbReference type="PROSITE" id="PS51387">
    <property type="entry name" value="FAD_PCMH"/>
    <property type="match status" value="1"/>
</dbReference>
<evidence type="ECO:0000256" key="2">
    <source>
        <dbReference type="ARBA" id="ARBA00008000"/>
    </source>
</evidence>
<dbReference type="FunFam" id="1.10.45.10:FF:000001">
    <property type="entry name" value="D-lactate dehydrogenase mitochondrial"/>
    <property type="match status" value="1"/>
</dbReference>
<protein>
    <submittedName>
        <fullName evidence="7">FAD-binding oxidoreductase</fullName>
    </submittedName>
</protein>
<evidence type="ECO:0000256" key="1">
    <source>
        <dbReference type="ARBA" id="ARBA00001974"/>
    </source>
</evidence>
<keyword evidence="3" id="KW-0285">Flavoprotein</keyword>
<sequence>MSAALVDALRAIVGDGGVIDAAELGKRSAGAYRFDTLKAGALVRPSSTQQVSEILRWCHANQVGVVTHGGLTGLVHGADAAPSEVILSLERMRAIEDIDPRQRTATVQAGVPLQALQEAVDEHDLAFPLDLGARGSATLGGNAATNAGGNRVIRYGMTRDMILGLEVVLADGTVLSSLNTLIKNNAGYDLKQLFIGSEGTLGVITRLVLRLREKPLATNMAFAGLDSFEAVAAFLKHCDRALGGTLSAYEVMWQSFYRLVTSAPAKGQPPIGQDFAYYVLVESQGSDQELDGQRFGDTMEAALESGLIADAAIAQSDQDCHAFWALRDDVGQVVQGGMPVVFDVSLPIAAMEGYVDTLAETLSNEIGEHRLWVFGHLGDGNLHVVVQVKPMDYLALRPKIEALVYRPLAACHGSVSAEHGIGLEKKPYLYVSRSAAEVALMRTLKTALDPKGILNPGKIFDLDPAAGTSVPQAPGSAAS</sequence>
<keyword evidence="5" id="KW-0560">Oxidoreductase</keyword>
<name>A0A933RZ45_RHOPL</name>
<comment type="cofactor">
    <cofactor evidence="1">
        <name>FAD</name>
        <dbReference type="ChEBI" id="CHEBI:57692"/>
    </cofactor>
</comment>
<dbReference type="GO" id="GO:0016491">
    <property type="term" value="F:oxidoreductase activity"/>
    <property type="evidence" value="ECO:0007669"/>
    <property type="project" value="UniProtKB-KW"/>
</dbReference>
<organism evidence="7 8">
    <name type="scientific">Rhodopseudomonas palustris</name>
    <dbReference type="NCBI Taxonomy" id="1076"/>
    <lineage>
        <taxon>Bacteria</taxon>
        <taxon>Pseudomonadati</taxon>
        <taxon>Pseudomonadota</taxon>
        <taxon>Alphaproteobacteria</taxon>
        <taxon>Hyphomicrobiales</taxon>
        <taxon>Nitrobacteraceae</taxon>
        <taxon>Rhodopseudomonas</taxon>
    </lineage>
</organism>
<keyword evidence="4" id="KW-0274">FAD</keyword>
<evidence type="ECO:0000256" key="5">
    <source>
        <dbReference type="ARBA" id="ARBA00023002"/>
    </source>
</evidence>
<dbReference type="Gene3D" id="1.10.45.10">
    <property type="entry name" value="Vanillyl-alcohol Oxidase, Chain A, domain 4"/>
    <property type="match status" value="1"/>
</dbReference>
<dbReference type="InterPro" id="IPR016169">
    <property type="entry name" value="FAD-bd_PCMH_sub2"/>
</dbReference>
<dbReference type="Gene3D" id="3.30.70.2740">
    <property type="match status" value="1"/>
</dbReference>
<evidence type="ECO:0000259" key="6">
    <source>
        <dbReference type="PROSITE" id="PS51387"/>
    </source>
</evidence>
<comment type="similarity">
    <text evidence="2">Belongs to the FAD-binding oxidoreductase/transferase type 4 family.</text>
</comment>
<dbReference type="GO" id="GO:0022904">
    <property type="term" value="P:respiratory electron transport chain"/>
    <property type="evidence" value="ECO:0007669"/>
    <property type="project" value="TreeGrafter"/>
</dbReference>
<dbReference type="InterPro" id="IPR036318">
    <property type="entry name" value="FAD-bd_PCMH-like_sf"/>
</dbReference>
<gene>
    <name evidence="7" type="ORF">HZA66_16860</name>
</gene>
<dbReference type="GO" id="GO:0071949">
    <property type="term" value="F:FAD binding"/>
    <property type="evidence" value="ECO:0007669"/>
    <property type="project" value="InterPro"/>
</dbReference>
<dbReference type="Gene3D" id="3.30.70.2190">
    <property type="match status" value="1"/>
</dbReference>
<evidence type="ECO:0000256" key="4">
    <source>
        <dbReference type="ARBA" id="ARBA00022827"/>
    </source>
</evidence>
<proteinExistence type="inferred from homology"/>
<evidence type="ECO:0000313" key="8">
    <source>
        <dbReference type="Proteomes" id="UP000782519"/>
    </source>
</evidence>
<dbReference type="SUPFAM" id="SSF56176">
    <property type="entry name" value="FAD-binding/transporter-associated domain-like"/>
    <property type="match status" value="1"/>
</dbReference>
<dbReference type="Gene3D" id="3.30.465.10">
    <property type="match status" value="1"/>
</dbReference>
<dbReference type="InterPro" id="IPR051264">
    <property type="entry name" value="FAD-oxidored/transferase_4"/>
</dbReference>
<dbReference type="EMBL" id="JACRJB010000050">
    <property type="protein sequence ID" value="MBI5131113.1"/>
    <property type="molecule type" value="Genomic_DNA"/>
</dbReference>
<dbReference type="Gene3D" id="3.30.43.10">
    <property type="entry name" value="Uridine Diphospho-n-acetylenolpyruvylglucosamine Reductase, domain 2"/>
    <property type="match status" value="1"/>
</dbReference>
<dbReference type="Pfam" id="PF01565">
    <property type="entry name" value="FAD_binding_4"/>
    <property type="match status" value="1"/>
</dbReference>
<evidence type="ECO:0000256" key="3">
    <source>
        <dbReference type="ARBA" id="ARBA00022630"/>
    </source>
</evidence>
<comment type="caution">
    <text evidence="7">The sequence shown here is derived from an EMBL/GenBank/DDBJ whole genome shotgun (WGS) entry which is preliminary data.</text>
</comment>
<dbReference type="InterPro" id="IPR006094">
    <property type="entry name" value="Oxid_FAD_bind_N"/>
</dbReference>
<dbReference type="InterPro" id="IPR016167">
    <property type="entry name" value="FAD-bd_PCMH_sub1"/>
</dbReference>
<dbReference type="AlphaFoldDB" id="A0A933RZ45"/>
<evidence type="ECO:0000313" key="7">
    <source>
        <dbReference type="EMBL" id="MBI5131113.1"/>
    </source>
</evidence>